<dbReference type="EMBL" id="CP011037">
    <property type="protein sequence ID" value="ASM55953.1"/>
    <property type="molecule type" value="Genomic_DNA"/>
</dbReference>
<organism evidence="1 2">
    <name type="scientific">Pseudoalteromonas nigrifaciens</name>
    <dbReference type="NCBI Taxonomy" id="28109"/>
    <lineage>
        <taxon>Bacteria</taxon>
        <taxon>Pseudomonadati</taxon>
        <taxon>Pseudomonadota</taxon>
        <taxon>Gammaproteobacteria</taxon>
        <taxon>Alteromonadales</taxon>
        <taxon>Pseudoalteromonadaceae</taxon>
        <taxon>Pseudoalteromonas</taxon>
    </lineage>
</organism>
<evidence type="ECO:0000313" key="2">
    <source>
        <dbReference type="Proteomes" id="UP000198329"/>
    </source>
</evidence>
<dbReference type="Gene3D" id="3.40.50.2000">
    <property type="entry name" value="Glycogen Phosphorylase B"/>
    <property type="match status" value="1"/>
</dbReference>
<protein>
    <recommendedName>
        <fullName evidence="3">Glycosyltransferase</fullName>
    </recommendedName>
</protein>
<evidence type="ECO:0008006" key="3">
    <source>
        <dbReference type="Google" id="ProtNLM"/>
    </source>
</evidence>
<dbReference type="SUPFAM" id="SSF53756">
    <property type="entry name" value="UDP-Glycosyltransferase/glycogen phosphorylase"/>
    <property type="match status" value="1"/>
</dbReference>
<dbReference type="Pfam" id="PF13692">
    <property type="entry name" value="Glyco_trans_1_4"/>
    <property type="match status" value="1"/>
</dbReference>
<gene>
    <name evidence="1" type="ORF">PNIG_b0348</name>
</gene>
<evidence type="ECO:0000313" key="1">
    <source>
        <dbReference type="EMBL" id="ASM55953.1"/>
    </source>
</evidence>
<dbReference type="KEGG" id="png:PNIG_b0348"/>
<dbReference type="AlphaFoldDB" id="A0AAC9XZN6"/>
<accession>A0AAC9XZN6</accession>
<name>A0AAC9XZN6_9GAMM</name>
<keyword evidence="2" id="KW-1185">Reference proteome</keyword>
<dbReference type="RefSeq" id="WP_089369161.1">
    <property type="nucleotide sequence ID" value="NZ_BJXZ01000084.1"/>
</dbReference>
<dbReference type="GeneID" id="300943558"/>
<dbReference type="Proteomes" id="UP000198329">
    <property type="component" value="Chromosome II"/>
</dbReference>
<dbReference type="CDD" id="cd03801">
    <property type="entry name" value="GT4_PimA-like"/>
    <property type="match status" value="1"/>
</dbReference>
<reference evidence="1 2" key="1">
    <citation type="submission" date="2015-03" db="EMBL/GenBank/DDBJ databases">
        <authorList>
            <person name="Xie B.-B."/>
            <person name="Rong J.-C."/>
            <person name="Qin Q.-L."/>
            <person name="Zhang Y.-Z."/>
        </authorList>
    </citation>
    <scope>NUCLEOTIDE SEQUENCE [LARGE SCALE GENOMIC DNA]</scope>
    <source>
        <strain evidence="1 2">KMM 661</strain>
    </source>
</reference>
<proteinExistence type="predicted"/>
<sequence length="409" mass="46539">MKKVLVIGYVWPEPNSSAAGTHMMSLLNAFRAQNWQVEFATPALRTEHMVNLDDFGISSQSIALNCESFDDYVKAYAPDIVMFDRFMMEEQFGWRVDKHCPNALKILDTEDLQCLRNARHEAHKGEREFTTNDLHSDIAKREIAAILRCDLSLIISSYEMSLLNDVFKIEPSLLHHLPFMVDLNTLPTSTKTFEQRQHFMTIGNFRHAPNWDAVLYLQQIWPLIRKQLPKAELHIYGSYPPPKATALNNPKSGFLIKGWADNAFEVMQSARVCLAPLRFGAGIKGKLLEAMIMQTPSVTTNIGSEGMHNELSWPGKIANTAEDFANAAVEMYNNQSEFEQAQQDGNTLLNTLYDKAQLSAALIQKVDSISSDLNAHREKNFTGQMLKYHTMRSTQYMSQWIAEKNKKLD</sequence>